<dbReference type="InterPro" id="IPR033704">
    <property type="entry name" value="dUTPase_trimeric"/>
</dbReference>
<feature type="binding site" evidence="5">
    <location>
        <begin position="161"/>
        <end position="163"/>
    </location>
    <ligand>
        <name>substrate</name>
    </ligand>
</feature>
<feature type="binding site" evidence="5">
    <location>
        <position position="174"/>
    </location>
    <ligand>
        <name>substrate</name>
    </ligand>
</feature>
<gene>
    <name evidence="5 8" type="primary">dut</name>
    <name evidence="8" type="ORF">V5S96_11135</name>
</gene>
<feature type="domain" description="dUTPase-like" evidence="7">
    <location>
        <begin position="110"/>
        <end position="240"/>
    </location>
</feature>
<protein>
    <recommendedName>
        <fullName evidence="5">Deoxyuridine 5'-triphosphate nucleotidohydrolase</fullName>
        <shortName evidence="5">dUTPase</shortName>
        <ecNumber evidence="5">3.6.1.23</ecNumber>
    </recommendedName>
    <alternativeName>
        <fullName evidence="5">dUTP pyrophosphatase</fullName>
    </alternativeName>
</protein>
<dbReference type="InterPro" id="IPR029054">
    <property type="entry name" value="dUTPase-like"/>
</dbReference>
<dbReference type="HAMAP" id="MF_00116">
    <property type="entry name" value="dUTPase_bact"/>
    <property type="match status" value="1"/>
</dbReference>
<comment type="function">
    <text evidence="5">This enzyme is involved in nucleotide metabolism: it produces dUMP, the immediate precursor of thymidine nucleotides and it decreases the intracellular concentration of dUTP so that uracil cannot be incorporated into DNA.</text>
</comment>
<keyword evidence="2 5" id="KW-0378">Hydrolase</keyword>
<evidence type="ECO:0000256" key="4">
    <source>
        <dbReference type="ARBA" id="ARBA00047686"/>
    </source>
</evidence>
<evidence type="ECO:0000256" key="6">
    <source>
        <dbReference type="SAM" id="Coils"/>
    </source>
</evidence>
<dbReference type="SUPFAM" id="SSF51283">
    <property type="entry name" value="dUTPase-like"/>
    <property type="match status" value="1"/>
</dbReference>
<evidence type="ECO:0000259" key="7">
    <source>
        <dbReference type="Pfam" id="PF00692"/>
    </source>
</evidence>
<keyword evidence="5" id="KW-0479">Metal-binding</keyword>
<dbReference type="Pfam" id="PF00692">
    <property type="entry name" value="dUTPase"/>
    <property type="match status" value="1"/>
</dbReference>
<dbReference type="Proteomes" id="UP001359781">
    <property type="component" value="Unassembled WGS sequence"/>
</dbReference>
<dbReference type="EMBL" id="JBAHVJ010000013">
    <property type="protein sequence ID" value="MEJ4100905.1"/>
    <property type="molecule type" value="Genomic_DNA"/>
</dbReference>
<dbReference type="NCBIfam" id="NF001862">
    <property type="entry name" value="PRK00601.1"/>
    <property type="match status" value="1"/>
</dbReference>
<sequence>MIDPIRPAYYQVGGIDTGTLAGGLTFWAGNALKYIVRACRTDGIHKAETVEGRIRDLEKARECIDREIERLRLTQIDAGEAEAAPDLLAMLREAFPPVTPGAVLPVVADDGHLPTRAHPGDAGLDLRAAKEVRLHRGGHARVRTGVQVAIPEGHVGYITPRSGLAARKGVTVLNAPGTIDSGYRGEIEVILANHGPMPVWIEGGDRIAQLVIHPIITPKVKQVDALPATERGEGGFGSTGA</sequence>
<keyword evidence="5" id="KW-0460">Magnesium</keyword>
<dbReference type="NCBIfam" id="TIGR00576">
    <property type="entry name" value="dut"/>
    <property type="match status" value="1"/>
</dbReference>
<dbReference type="RefSeq" id="WP_337891038.1">
    <property type="nucleotide sequence ID" value="NZ_JBAHVI010000012.1"/>
</dbReference>
<comment type="caution">
    <text evidence="8">The sequence shown here is derived from an EMBL/GenBank/DDBJ whole genome shotgun (WGS) entry which is preliminary data.</text>
</comment>
<dbReference type="GO" id="GO:0004170">
    <property type="term" value="F:dUTP diphosphatase activity"/>
    <property type="evidence" value="ECO:0007669"/>
    <property type="project" value="UniProtKB-EC"/>
</dbReference>
<dbReference type="EC" id="3.6.1.23" evidence="5"/>
<evidence type="ECO:0000256" key="3">
    <source>
        <dbReference type="ARBA" id="ARBA00023080"/>
    </source>
</evidence>
<evidence type="ECO:0000256" key="5">
    <source>
        <dbReference type="HAMAP-Rule" id="MF_00116"/>
    </source>
</evidence>
<dbReference type="PANTHER" id="PTHR11241">
    <property type="entry name" value="DEOXYURIDINE 5'-TRIPHOSPHATE NUCLEOTIDOHYDROLASE"/>
    <property type="match status" value="1"/>
</dbReference>
<dbReference type="Gene3D" id="2.70.40.10">
    <property type="match status" value="1"/>
</dbReference>
<evidence type="ECO:0000256" key="1">
    <source>
        <dbReference type="ARBA" id="ARBA00006581"/>
    </source>
</evidence>
<reference evidence="8 9" key="1">
    <citation type="submission" date="2024-02" db="EMBL/GenBank/DDBJ databases">
        <title>Whole genome sequencing and characterization of Corynebacterium isolated from the ocular surface of dry eye disease sufferers.</title>
        <authorList>
            <person name="Naqvi M."/>
        </authorList>
    </citation>
    <scope>NUCLEOTIDE SEQUENCE [LARGE SCALE GENOMIC DNA]</scope>
    <source>
        <strain evidence="8 9">PCRF</strain>
    </source>
</reference>
<comment type="catalytic activity">
    <reaction evidence="4 5">
        <text>dUTP + H2O = dUMP + diphosphate + H(+)</text>
        <dbReference type="Rhea" id="RHEA:10248"/>
        <dbReference type="ChEBI" id="CHEBI:15377"/>
        <dbReference type="ChEBI" id="CHEBI:15378"/>
        <dbReference type="ChEBI" id="CHEBI:33019"/>
        <dbReference type="ChEBI" id="CHEBI:61555"/>
        <dbReference type="ChEBI" id="CHEBI:246422"/>
        <dbReference type="EC" id="3.6.1.23"/>
    </reaction>
</comment>
<accession>A0ABU8P0U8</accession>
<keyword evidence="6" id="KW-0175">Coiled coil</keyword>
<keyword evidence="3 5" id="KW-0546">Nucleotide metabolism</keyword>
<comment type="cofactor">
    <cofactor evidence="5">
        <name>Mg(2+)</name>
        <dbReference type="ChEBI" id="CHEBI:18420"/>
    </cofactor>
</comment>
<dbReference type="PANTHER" id="PTHR11241:SF0">
    <property type="entry name" value="DEOXYURIDINE 5'-TRIPHOSPHATE NUCLEOTIDOHYDROLASE"/>
    <property type="match status" value="1"/>
</dbReference>
<dbReference type="InterPro" id="IPR008181">
    <property type="entry name" value="dUTPase"/>
</dbReference>
<comment type="pathway">
    <text evidence="5">Pyrimidine metabolism; dUMP biosynthesis; dUMP from dCTP (dUTP route): step 2/2.</text>
</comment>
<feature type="binding site" evidence="5">
    <location>
        <begin position="178"/>
        <end position="180"/>
    </location>
    <ligand>
        <name>substrate</name>
    </ligand>
</feature>
<dbReference type="InterPro" id="IPR036157">
    <property type="entry name" value="dUTPase-like_sf"/>
</dbReference>
<feature type="coiled-coil region" evidence="6">
    <location>
        <begin position="47"/>
        <end position="74"/>
    </location>
</feature>
<evidence type="ECO:0000256" key="2">
    <source>
        <dbReference type="ARBA" id="ARBA00022801"/>
    </source>
</evidence>
<organism evidence="8 9">
    <name type="scientific">Corynebacterium mastitidis</name>
    <dbReference type="NCBI Taxonomy" id="161890"/>
    <lineage>
        <taxon>Bacteria</taxon>
        <taxon>Bacillati</taxon>
        <taxon>Actinomycetota</taxon>
        <taxon>Actinomycetes</taxon>
        <taxon>Mycobacteriales</taxon>
        <taxon>Corynebacteriaceae</taxon>
        <taxon>Corynebacterium</taxon>
    </lineage>
</organism>
<proteinExistence type="inferred from homology"/>
<evidence type="ECO:0000313" key="9">
    <source>
        <dbReference type="Proteomes" id="UP001359781"/>
    </source>
</evidence>
<dbReference type="CDD" id="cd07557">
    <property type="entry name" value="trimeric_dUTPase"/>
    <property type="match status" value="1"/>
</dbReference>
<keyword evidence="9" id="KW-1185">Reference proteome</keyword>
<name>A0ABU8P0U8_9CORY</name>
<comment type="similarity">
    <text evidence="1 5">Belongs to the dUTPase family.</text>
</comment>
<evidence type="ECO:0000313" key="8">
    <source>
        <dbReference type="EMBL" id="MEJ4100905.1"/>
    </source>
</evidence>
<comment type="caution">
    <text evidence="5">Lacks conserved residue(s) required for the propagation of feature annotation.</text>
</comment>